<feature type="compositionally biased region" description="Basic and acidic residues" evidence="7">
    <location>
        <begin position="1"/>
        <end position="14"/>
    </location>
</feature>
<dbReference type="PANTHER" id="PTHR17039:SF0">
    <property type="entry name" value="U3 SMALL NUCLEOLAR RIBONUCLEOPROTEIN PROTEIN MPP10"/>
    <property type="match status" value="1"/>
</dbReference>
<keyword evidence="4" id="KW-0539">Nucleus</keyword>
<evidence type="ECO:0000256" key="2">
    <source>
        <dbReference type="ARBA" id="ARBA00022517"/>
    </source>
</evidence>
<reference evidence="8 9" key="1">
    <citation type="journal article" date="2007" name="Science">
        <title>Sea anemone genome reveals ancestral eumetazoan gene repertoire and genomic organization.</title>
        <authorList>
            <person name="Putnam N.H."/>
            <person name="Srivastava M."/>
            <person name="Hellsten U."/>
            <person name="Dirks B."/>
            <person name="Chapman J."/>
            <person name="Salamov A."/>
            <person name="Terry A."/>
            <person name="Shapiro H."/>
            <person name="Lindquist E."/>
            <person name="Kapitonov V.V."/>
            <person name="Jurka J."/>
            <person name="Genikhovich G."/>
            <person name="Grigoriev I.V."/>
            <person name="Lucas S.M."/>
            <person name="Steele R.E."/>
            <person name="Finnerty J.R."/>
            <person name="Technau U."/>
            <person name="Martindale M.Q."/>
            <person name="Rokhsar D.S."/>
        </authorList>
    </citation>
    <scope>NUCLEOTIDE SEQUENCE [LARGE SCALE GENOMIC DNA]</scope>
    <source>
        <strain evidence="9">CH2 X CH6</strain>
    </source>
</reference>
<keyword evidence="2" id="KW-0690">Ribosome biogenesis</keyword>
<feature type="non-terminal residue" evidence="8">
    <location>
        <position position="308"/>
    </location>
</feature>
<dbReference type="OMA" id="NMHFVPR"/>
<dbReference type="PANTHER" id="PTHR17039">
    <property type="entry name" value="U3 SMALL NUCLEOLAR RIBONUCLEOPROTEIN PROTEIN MPP10"/>
    <property type="match status" value="1"/>
</dbReference>
<dbReference type="InParanoid" id="A7SF61"/>
<proteinExistence type="inferred from homology"/>
<dbReference type="PhylomeDB" id="A7SF61"/>
<sequence length="308" mass="35479">LKQKIQELEKENLSKKPWQMSGETGSKARPINSLLEEDLNFDHTAVAAPPITEETTQNLEDIIKQRIKDEAWDDVERKAKPVLQPYEYKKKMPLDQEKSKLSLSQIYEQEYLKQTSEPESKKAAEDEENPAHAEIKTMMTKLFTKLDALSNFHFTPKPLKPEIKIVTNTPVINMEEIAPVSTSDAMLLAPEETHEKKPELKGDNEKTDTDKKRARRAKKLKQRTKAKDKDRKRKLVDKMKPGLRNKYAKKDALDRLEKESKSSKSVSLMREDGDKKSLKSSTAFFSKLQDEVKQQVKAKKETKASKKK</sequence>
<keyword evidence="3" id="KW-0698">rRNA processing</keyword>
<comment type="subcellular location">
    <subcellularLocation>
        <location evidence="1">Nucleus</location>
        <location evidence="1">Nucleolus</location>
    </subcellularLocation>
</comment>
<dbReference type="HOGENOM" id="CLU_011271_0_0_1"/>
<dbReference type="Pfam" id="PF04006">
    <property type="entry name" value="Mpp10"/>
    <property type="match status" value="1"/>
</dbReference>
<organism evidence="8 9">
    <name type="scientific">Nematostella vectensis</name>
    <name type="common">Starlet sea anemone</name>
    <dbReference type="NCBI Taxonomy" id="45351"/>
    <lineage>
        <taxon>Eukaryota</taxon>
        <taxon>Metazoa</taxon>
        <taxon>Cnidaria</taxon>
        <taxon>Anthozoa</taxon>
        <taxon>Hexacorallia</taxon>
        <taxon>Actiniaria</taxon>
        <taxon>Edwardsiidae</taxon>
        <taxon>Nematostella</taxon>
    </lineage>
</organism>
<feature type="region of interest" description="Disordered" evidence="7">
    <location>
        <begin position="1"/>
        <end position="27"/>
    </location>
</feature>
<evidence type="ECO:0000313" key="8">
    <source>
        <dbReference type="EMBL" id="EDO37630.1"/>
    </source>
</evidence>
<comment type="similarity">
    <text evidence="6">Belongs to the MPP10 family.</text>
</comment>
<evidence type="ECO:0000256" key="4">
    <source>
        <dbReference type="ARBA" id="ARBA00023242"/>
    </source>
</evidence>
<keyword evidence="9" id="KW-1185">Reference proteome</keyword>
<evidence type="ECO:0000256" key="6">
    <source>
        <dbReference type="ARBA" id="ARBA00029455"/>
    </source>
</evidence>
<dbReference type="AlphaFoldDB" id="A7SF61"/>
<feature type="region of interest" description="Disordered" evidence="7">
    <location>
        <begin position="182"/>
        <end position="308"/>
    </location>
</feature>
<evidence type="ECO:0000256" key="5">
    <source>
        <dbReference type="ARBA" id="ARBA00023274"/>
    </source>
</evidence>
<name>A7SF61_NEMVE</name>
<dbReference type="eggNOG" id="KOG2600">
    <property type="taxonomic scope" value="Eukaryota"/>
</dbReference>
<dbReference type="GO" id="GO:0005732">
    <property type="term" value="C:sno(s)RNA-containing ribonucleoprotein complex"/>
    <property type="evidence" value="ECO:0007669"/>
    <property type="project" value="InterPro"/>
</dbReference>
<dbReference type="GO" id="GO:0006364">
    <property type="term" value="P:rRNA processing"/>
    <property type="evidence" value="ECO:0007669"/>
    <property type="project" value="UniProtKB-KW"/>
</dbReference>
<evidence type="ECO:0000313" key="9">
    <source>
        <dbReference type="Proteomes" id="UP000001593"/>
    </source>
</evidence>
<feature type="compositionally biased region" description="Basic and acidic residues" evidence="7">
    <location>
        <begin position="248"/>
        <end position="262"/>
    </location>
</feature>
<feature type="non-terminal residue" evidence="8">
    <location>
        <position position="1"/>
    </location>
</feature>
<keyword evidence="5" id="KW-0687">Ribonucleoprotein</keyword>
<feature type="compositionally biased region" description="Basic and acidic residues" evidence="7">
    <location>
        <begin position="288"/>
        <end position="308"/>
    </location>
</feature>
<evidence type="ECO:0000256" key="1">
    <source>
        <dbReference type="ARBA" id="ARBA00004604"/>
    </source>
</evidence>
<feature type="compositionally biased region" description="Basic and acidic residues" evidence="7">
    <location>
        <begin position="191"/>
        <end position="211"/>
    </location>
</feature>
<accession>A7SF61</accession>
<dbReference type="STRING" id="45351.A7SF61"/>
<dbReference type="GO" id="GO:0034457">
    <property type="term" value="C:Mpp10 complex"/>
    <property type="evidence" value="ECO:0007669"/>
    <property type="project" value="InterPro"/>
</dbReference>
<evidence type="ECO:0000256" key="3">
    <source>
        <dbReference type="ARBA" id="ARBA00022552"/>
    </source>
</evidence>
<dbReference type="EMBL" id="DS469642">
    <property type="protein sequence ID" value="EDO37630.1"/>
    <property type="molecule type" value="Genomic_DNA"/>
</dbReference>
<dbReference type="KEGG" id="nve:5509164"/>
<dbReference type="Proteomes" id="UP000001593">
    <property type="component" value="Unassembled WGS sequence"/>
</dbReference>
<gene>
    <name evidence="8" type="ORF">NEMVEDRAFT_v1g14347</name>
</gene>
<feature type="compositionally biased region" description="Basic residues" evidence="7">
    <location>
        <begin position="212"/>
        <end position="247"/>
    </location>
</feature>
<evidence type="ECO:0000256" key="7">
    <source>
        <dbReference type="SAM" id="MobiDB-lite"/>
    </source>
</evidence>
<feature type="compositionally biased region" description="Basic and acidic residues" evidence="7">
    <location>
        <begin position="116"/>
        <end position="133"/>
    </location>
</feature>
<dbReference type="OrthoDB" id="6022202at2759"/>
<dbReference type="InterPro" id="IPR012173">
    <property type="entry name" value="Mpp10"/>
</dbReference>
<protein>
    <submittedName>
        <fullName evidence="8">Uncharacterized protein</fullName>
    </submittedName>
</protein>
<feature type="region of interest" description="Disordered" evidence="7">
    <location>
        <begin position="110"/>
        <end position="133"/>
    </location>
</feature>